<feature type="domain" description="VOC" evidence="1">
    <location>
        <begin position="11"/>
        <end position="136"/>
    </location>
</feature>
<accession>A0A8B6MBD2</accession>
<dbReference type="AlphaFoldDB" id="A0A8B6MBD2"/>
<dbReference type="InterPro" id="IPR037523">
    <property type="entry name" value="VOC_core"/>
</dbReference>
<gene>
    <name evidence="2" type="ORF">MPC4_380016</name>
</gene>
<dbReference type="Gene3D" id="3.30.720.110">
    <property type="match status" value="1"/>
</dbReference>
<dbReference type="Proteomes" id="UP000485880">
    <property type="component" value="Unassembled WGS sequence"/>
</dbReference>
<evidence type="ECO:0000313" key="2">
    <source>
        <dbReference type="EMBL" id="VTZ51378.1"/>
    </source>
</evidence>
<dbReference type="InterPro" id="IPR029068">
    <property type="entry name" value="Glyas_Bleomycin-R_OHBP_Dase"/>
</dbReference>
<dbReference type="SUPFAM" id="SSF54593">
    <property type="entry name" value="Glyoxalase/Bleomycin resistance protein/Dihydroxybiphenyl dioxygenase"/>
    <property type="match status" value="1"/>
</dbReference>
<proteinExistence type="predicted"/>
<dbReference type="Pfam" id="PF00903">
    <property type="entry name" value="Glyoxalase"/>
    <property type="match status" value="1"/>
</dbReference>
<reference evidence="2 3" key="1">
    <citation type="submission" date="2019-05" db="EMBL/GenBank/DDBJ databases">
        <authorList>
            <person name="Farhan Ul Haque M."/>
        </authorList>
    </citation>
    <scope>NUCLEOTIDE SEQUENCE [LARGE SCALE GENOMIC DNA]</scope>
    <source>
        <strain evidence="2">2</strain>
    </source>
</reference>
<protein>
    <recommendedName>
        <fullName evidence="1">VOC domain-containing protein</fullName>
    </recommendedName>
</protein>
<dbReference type="PROSITE" id="PS51819">
    <property type="entry name" value="VOC"/>
    <property type="match status" value="1"/>
</dbReference>
<evidence type="ECO:0000313" key="3">
    <source>
        <dbReference type="Proteomes" id="UP000485880"/>
    </source>
</evidence>
<dbReference type="PANTHER" id="PTHR34109">
    <property type="entry name" value="BNAUNNG04460D PROTEIN-RELATED"/>
    <property type="match status" value="1"/>
</dbReference>
<comment type="caution">
    <text evidence="2">The sequence shown here is derived from an EMBL/GenBank/DDBJ whole genome shotgun (WGS) entry which is preliminary data.</text>
</comment>
<dbReference type="InterPro" id="IPR004360">
    <property type="entry name" value="Glyas_Fos-R_dOase_dom"/>
</dbReference>
<organism evidence="2 3">
    <name type="scientific">Methylocella tundrae</name>
    <dbReference type="NCBI Taxonomy" id="227605"/>
    <lineage>
        <taxon>Bacteria</taxon>
        <taxon>Pseudomonadati</taxon>
        <taxon>Pseudomonadota</taxon>
        <taxon>Alphaproteobacteria</taxon>
        <taxon>Hyphomicrobiales</taxon>
        <taxon>Beijerinckiaceae</taxon>
        <taxon>Methylocella</taxon>
    </lineage>
</organism>
<dbReference type="CDD" id="cd07246">
    <property type="entry name" value="VOC_like"/>
    <property type="match status" value="1"/>
</dbReference>
<dbReference type="EMBL" id="CABFMQ020000096">
    <property type="protein sequence ID" value="VTZ51378.1"/>
    <property type="molecule type" value="Genomic_DNA"/>
</dbReference>
<dbReference type="RefSeq" id="WP_174513202.1">
    <property type="nucleotide sequence ID" value="NZ_CABFMQ020000096.1"/>
</dbReference>
<sequence>MNAKAKPIPDGMHTLTPHLVCAGAAEAIEYYKKAFGAVEIMRLPGPDGRLIHASVKIGDSILMLVDEMPEWGSVGPKALKASPVTIHLAVENADETIDRAVAAGATIKMPAADMFWGDRYGIVVDPFGHSWSVATHIRDMTKEEIVAAGREAMKQPCPEIDARKAAR</sequence>
<dbReference type="PANTHER" id="PTHR34109:SF1">
    <property type="entry name" value="VOC DOMAIN-CONTAINING PROTEIN"/>
    <property type="match status" value="1"/>
</dbReference>
<name>A0A8B6MBD2_METTU</name>
<keyword evidence="3" id="KW-1185">Reference proteome</keyword>
<evidence type="ECO:0000259" key="1">
    <source>
        <dbReference type="PROSITE" id="PS51819"/>
    </source>
</evidence>
<dbReference type="Gene3D" id="3.30.720.120">
    <property type="match status" value="1"/>
</dbReference>